<feature type="region of interest" description="Disordered" evidence="8">
    <location>
        <begin position="240"/>
        <end position="265"/>
    </location>
</feature>
<comment type="similarity">
    <text evidence="2">Belongs to the grh/CP2 family. CP2 subfamily.</text>
</comment>
<dbReference type="InterPro" id="IPR040167">
    <property type="entry name" value="TF_CP2-like"/>
</dbReference>
<reference evidence="10 11" key="2">
    <citation type="submission" date="2017-04" db="EMBL/GenBank/DDBJ databases">
        <title>CpG methylation of centromeres and impact of large insertions on vertebrate speciation.</title>
        <authorList>
            <person name="Ichikawa K."/>
            <person name="Yoshimura J."/>
            <person name="Morishita S."/>
        </authorList>
    </citation>
    <scope>NUCLEOTIDE SEQUENCE</scope>
    <source>
        <strain evidence="10 11">HNI</strain>
    </source>
</reference>
<proteinExistence type="inferred from homology"/>
<keyword evidence="3" id="KW-0805">Transcription regulation</keyword>
<dbReference type="GO" id="GO:0005634">
    <property type="term" value="C:nucleus"/>
    <property type="evidence" value="ECO:0007669"/>
    <property type="project" value="UniProtKB-SubCell"/>
</dbReference>
<evidence type="ECO:0000256" key="1">
    <source>
        <dbReference type="ARBA" id="ARBA00004123"/>
    </source>
</evidence>
<protein>
    <submittedName>
        <fullName evidence="10">Transcription factor CP2</fullName>
    </submittedName>
</protein>
<evidence type="ECO:0000313" key="11">
    <source>
        <dbReference type="Proteomes" id="UP000265180"/>
    </source>
</evidence>
<dbReference type="GO" id="GO:0000976">
    <property type="term" value="F:transcription cis-regulatory region binding"/>
    <property type="evidence" value="ECO:0007669"/>
    <property type="project" value="UniProtKB-ARBA"/>
</dbReference>
<dbReference type="Gene3D" id="1.10.150.50">
    <property type="entry name" value="Transcription Factor, Ets-1"/>
    <property type="match status" value="1"/>
</dbReference>
<reference evidence="10" key="4">
    <citation type="submission" date="2025-09" db="UniProtKB">
        <authorList>
            <consortium name="Ensembl"/>
        </authorList>
    </citation>
    <scope>IDENTIFICATION</scope>
    <source>
        <strain evidence="10">HNI</strain>
    </source>
</reference>
<dbReference type="Proteomes" id="UP000265180">
    <property type="component" value="Chromosome 7"/>
</dbReference>
<keyword evidence="4 7" id="KW-0238">DNA-binding</keyword>
<dbReference type="FunFam" id="1.10.150.50:FF:000022">
    <property type="entry name" value="Transcription factor CP2 like 1"/>
    <property type="match status" value="1"/>
</dbReference>
<accession>A0A3P9KLN7</accession>
<dbReference type="GO" id="GO:0006357">
    <property type="term" value="P:regulation of transcription by RNA polymerase II"/>
    <property type="evidence" value="ECO:0007669"/>
    <property type="project" value="InterPro"/>
</dbReference>
<dbReference type="Ensembl" id="ENSORLT00020015911.1">
    <property type="protein sequence ID" value="ENSORLP00020009326.1"/>
    <property type="gene ID" value="ENSORLG00020010304.1"/>
</dbReference>
<dbReference type="InterPro" id="IPR041418">
    <property type="entry name" value="SAM_3"/>
</dbReference>
<keyword evidence="6 7" id="KW-0539">Nucleus</keyword>
<keyword evidence="5" id="KW-0804">Transcription</keyword>
<dbReference type="SUPFAM" id="SSF47769">
    <property type="entry name" value="SAM/Pointed domain"/>
    <property type="match status" value="1"/>
</dbReference>
<evidence type="ECO:0000256" key="3">
    <source>
        <dbReference type="ARBA" id="ARBA00023015"/>
    </source>
</evidence>
<dbReference type="GO" id="GO:0003700">
    <property type="term" value="F:DNA-binding transcription factor activity"/>
    <property type="evidence" value="ECO:0007669"/>
    <property type="project" value="InterPro"/>
</dbReference>
<reference evidence="10" key="3">
    <citation type="submission" date="2025-08" db="UniProtKB">
        <authorList>
            <consortium name="Ensembl"/>
        </authorList>
    </citation>
    <scope>IDENTIFICATION</scope>
    <source>
        <strain evidence="10">HNI</strain>
    </source>
</reference>
<dbReference type="InterPro" id="IPR057520">
    <property type="entry name" value="GRHL1/CP2_C"/>
</dbReference>
<evidence type="ECO:0000256" key="2">
    <source>
        <dbReference type="ARBA" id="ARBA00010852"/>
    </source>
</evidence>
<dbReference type="Pfam" id="PF25416">
    <property type="entry name" value="GRHL1_C"/>
    <property type="match status" value="1"/>
</dbReference>
<dbReference type="AlphaFoldDB" id="A0A3P9KLN7"/>
<feature type="compositionally biased region" description="Basic and acidic residues" evidence="8">
    <location>
        <begin position="241"/>
        <end position="265"/>
    </location>
</feature>
<dbReference type="InterPro" id="IPR013761">
    <property type="entry name" value="SAM/pointed_sf"/>
</dbReference>
<dbReference type="PANTHER" id="PTHR11037:SF11">
    <property type="entry name" value="ALPHA-GLOBIN TRANSCRIPTION FACTOR CP2"/>
    <property type="match status" value="1"/>
</dbReference>
<evidence type="ECO:0000256" key="6">
    <source>
        <dbReference type="ARBA" id="ARBA00023242"/>
    </source>
</evidence>
<dbReference type="Pfam" id="PF04516">
    <property type="entry name" value="CP2"/>
    <property type="match status" value="1"/>
</dbReference>
<name>A0A3P9KLN7_ORYLA</name>
<feature type="domain" description="Grh/CP2 DB" evidence="9">
    <location>
        <begin position="61"/>
        <end position="300"/>
    </location>
</feature>
<sequence>MAWALKLPLTDEVIESGLVQDFDASLSGIGQELGAGAYSMSDVLALPIFKQEESNLPADNENKILPFQYVLCAATSPAIKLHDETLTYLNQGQSYEIRMLDNRKIGELPEITGKMVKSIIRVVFHDRRLQYTEHQQLEGWRWNRPGDRILALDIPMSVGIIDPRANPTQLNTVEFLWDPSKRTSVFIQVHCISTEFTMRKHGGEKGVPFRIQIDTFKENESGEYTEHLHSASCQVKVFKPKGADRKQKTDREKMEKRTPQEKEKYQPSYETTILTECSPWPEVTYVNNSPSPGFNSSHNSFPNLLGTATPQDTQQWLLRNRFSPFCRLFTNFSGADLLKLTREDVIQICGPADGIRLFNALKGRAVRPRLTIYVCQESQQAREQQPKHENGDAASTFYVYHAIYLEELTSTELTEKLAQLFNISPRQINQIFKQGPTGIHVLVSDEVTSFEIHKYETSDAYHIILK</sequence>
<evidence type="ECO:0000259" key="9">
    <source>
        <dbReference type="PROSITE" id="PS51968"/>
    </source>
</evidence>
<dbReference type="Pfam" id="PF18016">
    <property type="entry name" value="SAM_3"/>
    <property type="match status" value="1"/>
</dbReference>
<evidence type="ECO:0000256" key="4">
    <source>
        <dbReference type="ARBA" id="ARBA00023125"/>
    </source>
</evidence>
<evidence type="ECO:0000256" key="7">
    <source>
        <dbReference type="PROSITE-ProRule" id="PRU01313"/>
    </source>
</evidence>
<dbReference type="InterPro" id="IPR007604">
    <property type="entry name" value="CP2"/>
</dbReference>
<organism evidence="10 11">
    <name type="scientific">Oryzias latipes</name>
    <name type="common">Japanese rice fish</name>
    <name type="synonym">Japanese killifish</name>
    <dbReference type="NCBI Taxonomy" id="8090"/>
    <lineage>
        <taxon>Eukaryota</taxon>
        <taxon>Metazoa</taxon>
        <taxon>Chordata</taxon>
        <taxon>Craniata</taxon>
        <taxon>Vertebrata</taxon>
        <taxon>Euteleostomi</taxon>
        <taxon>Actinopterygii</taxon>
        <taxon>Neopterygii</taxon>
        <taxon>Teleostei</taxon>
        <taxon>Neoteleostei</taxon>
        <taxon>Acanthomorphata</taxon>
        <taxon>Ovalentaria</taxon>
        <taxon>Atherinomorphae</taxon>
        <taxon>Beloniformes</taxon>
        <taxon>Adrianichthyidae</taxon>
        <taxon>Oryziinae</taxon>
        <taxon>Oryzias</taxon>
    </lineage>
</organism>
<comment type="subcellular location">
    <subcellularLocation>
        <location evidence="1 7">Nucleus</location>
    </subcellularLocation>
</comment>
<evidence type="ECO:0000256" key="8">
    <source>
        <dbReference type="SAM" id="MobiDB-lite"/>
    </source>
</evidence>
<evidence type="ECO:0000256" key="5">
    <source>
        <dbReference type="ARBA" id="ARBA00023163"/>
    </source>
</evidence>
<reference key="1">
    <citation type="journal article" date="2007" name="Nature">
        <title>The medaka draft genome and insights into vertebrate genome evolution.</title>
        <authorList>
            <person name="Kasahara M."/>
            <person name="Naruse K."/>
            <person name="Sasaki S."/>
            <person name="Nakatani Y."/>
            <person name="Qu W."/>
            <person name="Ahsan B."/>
            <person name="Yamada T."/>
            <person name="Nagayasu Y."/>
            <person name="Doi K."/>
            <person name="Kasai Y."/>
            <person name="Jindo T."/>
            <person name="Kobayashi D."/>
            <person name="Shimada A."/>
            <person name="Toyoda A."/>
            <person name="Kuroki Y."/>
            <person name="Fujiyama A."/>
            <person name="Sasaki T."/>
            <person name="Shimizu A."/>
            <person name="Asakawa S."/>
            <person name="Shimizu N."/>
            <person name="Hashimoto S."/>
            <person name="Yang J."/>
            <person name="Lee Y."/>
            <person name="Matsushima K."/>
            <person name="Sugano S."/>
            <person name="Sakaizumi M."/>
            <person name="Narita T."/>
            <person name="Ohishi K."/>
            <person name="Haga S."/>
            <person name="Ohta F."/>
            <person name="Nomoto H."/>
            <person name="Nogata K."/>
            <person name="Morishita T."/>
            <person name="Endo T."/>
            <person name="Shin-I T."/>
            <person name="Takeda H."/>
            <person name="Morishita S."/>
            <person name="Kohara Y."/>
        </authorList>
    </citation>
    <scope>NUCLEOTIDE SEQUENCE [LARGE SCALE GENOMIC DNA]</scope>
    <source>
        <strain>Hd-rR</strain>
    </source>
</reference>
<dbReference type="PANTHER" id="PTHR11037">
    <property type="entry name" value="TRANSCRIPTION FACTOR CP2"/>
    <property type="match status" value="1"/>
</dbReference>
<dbReference type="PROSITE" id="PS51968">
    <property type="entry name" value="GRH_CP2_DB"/>
    <property type="match status" value="1"/>
</dbReference>
<evidence type="ECO:0000313" key="10">
    <source>
        <dbReference type="Ensembl" id="ENSORLP00020009326.1"/>
    </source>
</evidence>